<gene>
    <name evidence="1" type="ORF">V8G54_035741</name>
</gene>
<dbReference type="EMBL" id="CP144690">
    <property type="protein sequence ID" value="WVY90227.1"/>
    <property type="molecule type" value="Genomic_DNA"/>
</dbReference>
<accession>A0AAQ3MFV7</accession>
<proteinExistence type="predicted"/>
<dbReference type="AlphaFoldDB" id="A0AAQ3MFV7"/>
<protein>
    <submittedName>
        <fullName evidence="1">Uncharacterized protein</fullName>
    </submittedName>
</protein>
<evidence type="ECO:0000313" key="1">
    <source>
        <dbReference type="EMBL" id="WVY90227.1"/>
    </source>
</evidence>
<organism evidence="1 2">
    <name type="scientific">Vigna mungo</name>
    <name type="common">Black gram</name>
    <name type="synonym">Phaseolus mungo</name>
    <dbReference type="NCBI Taxonomy" id="3915"/>
    <lineage>
        <taxon>Eukaryota</taxon>
        <taxon>Viridiplantae</taxon>
        <taxon>Streptophyta</taxon>
        <taxon>Embryophyta</taxon>
        <taxon>Tracheophyta</taxon>
        <taxon>Spermatophyta</taxon>
        <taxon>Magnoliopsida</taxon>
        <taxon>eudicotyledons</taxon>
        <taxon>Gunneridae</taxon>
        <taxon>Pentapetalae</taxon>
        <taxon>rosids</taxon>
        <taxon>fabids</taxon>
        <taxon>Fabales</taxon>
        <taxon>Fabaceae</taxon>
        <taxon>Papilionoideae</taxon>
        <taxon>50 kb inversion clade</taxon>
        <taxon>NPAAA clade</taxon>
        <taxon>indigoferoid/millettioid clade</taxon>
        <taxon>Phaseoleae</taxon>
        <taxon>Vigna</taxon>
    </lineage>
</organism>
<name>A0AAQ3MFV7_VIGMU</name>
<evidence type="ECO:0000313" key="2">
    <source>
        <dbReference type="Proteomes" id="UP001374535"/>
    </source>
</evidence>
<keyword evidence="2" id="KW-1185">Reference proteome</keyword>
<sequence>MRQESSDGAAMAETLFSWSGKDAAAAAATSWKEQIRKGSILMETMEWLKRPRRSKKLSVANQISSVLYSWKVQCMSVSLVAIPIELLNLPHLLRSLPYRPLELRLWSRLAPPSRASDCSLGKVLGWMVMIGVGVWVPQVRDNQRKGYENVLWCQEEQKTCPFYLVSICLGCIIVAYKHKQPCVIVDRNWNSGNDSSRRWPKAILACKCYCNEGGVWKSIIFREVFKGGGHPCEDSKEV</sequence>
<reference evidence="1 2" key="1">
    <citation type="journal article" date="2023" name="Life. Sci Alliance">
        <title>Evolutionary insights into 3D genome organization and epigenetic landscape of Vigna mungo.</title>
        <authorList>
            <person name="Junaid A."/>
            <person name="Singh B."/>
            <person name="Bhatia S."/>
        </authorList>
    </citation>
    <scope>NUCLEOTIDE SEQUENCE [LARGE SCALE GENOMIC DNA]</scope>
    <source>
        <strain evidence="1">Urdbean</strain>
    </source>
</reference>
<dbReference type="Proteomes" id="UP001374535">
    <property type="component" value="Chromosome 11"/>
</dbReference>